<feature type="compositionally biased region" description="Low complexity" evidence="1">
    <location>
        <begin position="19"/>
        <end position="32"/>
    </location>
</feature>
<dbReference type="AlphaFoldDB" id="A0A645CT39"/>
<organism evidence="2">
    <name type="scientific">bioreactor metagenome</name>
    <dbReference type="NCBI Taxonomy" id="1076179"/>
    <lineage>
        <taxon>unclassified sequences</taxon>
        <taxon>metagenomes</taxon>
        <taxon>ecological metagenomes</taxon>
    </lineage>
</organism>
<accession>A0A645CT39</accession>
<protein>
    <submittedName>
        <fullName evidence="2">Uncharacterized protein</fullName>
    </submittedName>
</protein>
<reference evidence="2" key="1">
    <citation type="submission" date="2019-08" db="EMBL/GenBank/DDBJ databases">
        <authorList>
            <person name="Kucharzyk K."/>
            <person name="Murdoch R.W."/>
            <person name="Higgins S."/>
            <person name="Loffler F."/>
        </authorList>
    </citation>
    <scope>NUCLEOTIDE SEQUENCE</scope>
</reference>
<sequence>MEAKGILPIKEASTSRYLAGRAAPRASAAPSGGKISPASAAKRPKTKASVTAK</sequence>
<gene>
    <name evidence="2" type="ORF">SDC9_127127</name>
</gene>
<evidence type="ECO:0000256" key="1">
    <source>
        <dbReference type="SAM" id="MobiDB-lite"/>
    </source>
</evidence>
<dbReference type="EMBL" id="VSSQ01029807">
    <property type="protein sequence ID" value="MPM80081.1"/>
    <property type="molecule type" value="Genomic_DNA"/>
</dbReference>
<feature type="region of interest" description="Disordered" evidence="1">
    <location>
        <begin position="17"/>
        <end position="53"/>
    </location>
</feature>
<evidence type="ECO:0000313" key="2">
    <source>
        <dbReference type="EMBL" id="MPM80081.1"/>
    </source>
</evidence>
<name>A0A645CT39_9ZZZZ</name>
<comment type="caution">
    <text evidence="2">The sequence shown here is derived from an EMBL/GenBank/DDBJ whole genome shotgun (WGS) entry which is preliminary data.</text>
</comment>
<proteinExistence type="predicted"/>